<evidence type="ECO:0000313" key="1">
    <source>
        <dbReference type="EMBL" id="TWB25695.1"/>
    </source>
</evidence>
<organism evidence="1 2">
    <name type="scientific">Nitrospirillum amazonense</name>
    <dbReference type="NCBI Taxonomy" id="28077"/>
    <lineage>
        <taxon>Bacteria</taxon>
        <taxon>Pseudomonadati</taxon>
        <taxon>Pseudomonadota</taxon>
        <taxon>Alphaproteobacteria</taxon>
        <taxon>Rhodospirillales</taxon>
        <taxon>Azospirillaceae</taxon>
        <taxon>Nitrospirillum</taxon>
    </lineage>
</organism>
<sequence length="55" mass="6142">MIQNQGLTQPRGCNRMAFPYTGANHNPTSARNFVQIKRLETFENSQVNGVFSGRG</sequence>
<keyword evidence="2" id="KW-1185">Reference proteome</keyword>
<dbReference type="EMBL" id="VITO01000009">
    <property type="protein sequence ID" value="TWB25695.1"/>
    <property type="molecule type" value="Genomic_DNA"/>
</dbReference>
<gene>
    <name evidence="1" type="ORF">FBZ88_10992</name>
</gene>
<accession>A0A560FVM5</accession>
<proteinExistence type="predicted"/>
<dbReference type="Proteomes" id="UP000316545">
    <property type="component" value="Unassembled WGS sequence"/>
</dbReference>
<protein>
    <submittedName>
        <fullName evidence="1">Uncharacterized protein</fullName>
    </submittedName>
</protein>
<comment type="caution">
    <text evidence="1">The sequence shown here is derived from an EMBL/GenBank/DDBJ whole genome shotgun (WGS) entry which is preliminary data.</text>
</comment>
<evidence type="ECO:0000313" key="2">
    <source>
        <dbReference type="Proteomes" id="UP000316545"/>
    </source>
</evidence>
<name>A0A560FVM5_9PROT</name>
<dbReference type="AlphaFoldDB" id="A0A560FVM5"/>
<reference evidence="1 2" key="1">
    <citation type="submission" date="2019-06" db="EMBL/GenBank/DDBJ databases">
        <title>Genomic Encyclopedia of Type Strains, Phase IV (KMG-V): Genome sequencing to study the core and pangenomes of soil and plant-associated prokaryotes.</title>
        <authorList>
            <person name="Whitman W."/>
        </authorList>
    </citation>
    <scope>NUCLEOTIDE SEQUENCE [LARGE SCALE GENOMIC DNA]</scope>
    <source>
        <strain evidence="1 2">BR 11865</strain>
    </source>
</reference>